<dbReference type="Proteomes" id="UP001597440">
    <property type="component" value="Unassembled WGS sequence"/>
</dbReference>
<dbReference type="EMBL" id="JBHULD010000007">
    <property type="protein sequence ID" value="MFD2553945.1"/>
    <property type="molecule type" value="Genomic_DNA"/>
</dbReference>
<organism evidence="2 3">
    <name type="scientific">Sphingobacterium tabacisoli</name>
    <dbReference type="NCBI Taxonomy" id="2044855"/>
    <lineage>
        <taxon>Bacteria</taxon>
        <taxon>Pseudomonadati</taxon>
        <taxon>Bacteroidota</taxon>
        <taxon>Sphingobacteriia</taxon>
        <taxon>Sphingobacteriales</taxon>
        <taxon>Sphingobacteriaceae</taxon>
        <taxon>Sphingobacterium</taxon>
    </lineage>
</organism>
<evidence type="ECO:0000313" key="3">
    <source>
        <dbReference type="Proteomes" id="UP001597440"/>
    </source>
</evidence>
<dbReference type="NCBIfam" id="TIGR03949">
    <property type="entry name" value="bact_IIb_cerein"/>
    <property type="match status" value="1"/>
</dbReference>
<protein>
    <submittedName>
        <fullName evidence="2">Class IIb bacteriocin, lactobin A/cerein 7B family</fullName>
    </submittedName>
</protein>
<dbReference type="RefSeq" id="WP_210355687.1">
    <property type="nucleotide sequence ID" value="NZ_JAEQMU010000005.1"/>
</dbReference>
<evidence type="ECO:0000313" key="2">
    <source>
        <dbReference type="EMBL" id="MFD2553945.1"/>
    </source>
</evidence>
<keyword evidence="1" id="KW-0812">Transmembrane</keyword>
<gene>
    <name evidence="2" type="ORF">ACFSQW_06055</name>
</gene>
<sequence length="56" mass="6204">MMNLKLNDLGVQELDSQEMKMVDGGIWPTVLGGLLLYGIVSAIENPREFRDGLLGR</sequence>
<comment type="caution">
    <text evidence="2">The sequence shown here is derived from an EMBL/GenBank/DDBJ whole genome shotgun (WGS) entry which is preliminary data.</text>
</comment>
<evidence type="ECO:0000256" key="1">
    <source>
        <dbReference type="SAM" id="Phobius"/>
    </source>
</evidence>
<keyword evidence="1" id="KW-1133">Transmembrane helix</keyword>
<dbReference type="InterPro" id="IPR023991">
    <property type="entry name" value="Bacteriocin_IIb_lactobn/cerein"/>
</dbReference>
<proteinExistence type="predicted"/>
<feature type="transmembrane region" description="Helical" evidence="1">
    <location>
        <begin position="25"/>
        <end position="43"/>
    </location>
</feature>
<keyword evidence="1" id="KW-0472">Membrane</keyword>
<keyword evidence="3" id="KW-1185">Reference proteome</keyword>
<name>A0ABW5L162_9SPHI</name>
<accession>A0ABW5L162</accession>
<reference evidence="3" key="1">
    <citation type="journal article" date="2019" name="Int. J. Syst. Evol. Microbiol.">
        <title>The Global Catalogue of Microorganisms (GCM) 10K type strain sequencing project: providing services to taxonomists for standard genome sequencing and annotation.</title>
        <authorList>
            <consortium name="The Broad Institute Genomics Platform"/>
            <consortium name="The Broad Institute Genome Sequencing Center for Infectious Disease"/>
            <person name="Wu L."/>
            <person name="Ma J."/>
        </authorList>
    </citation>
    <scope>NUCLEOTIDE SEQUENCE [LARGE SCALE GENOMIC DNA]</scope>
    <source>
        <strain evidence="3">KCTC 52298</strain>
    </source>
</reference>